<dbReference type="Proteomes" id="UP000789396">
    <property type="component" value="Unassembled WGS sequence"/>
</dbReference>
<feature type="non-terminal residue" evidence="2">
    <location>
        <position position="201"/>
    </location>
</feature>
<reference evidence="2" key="1">
    <citation type="submission" date="2021-06" db="EMBL/GenBank/DDBJ databases">
        <authorList>
            <person name="Kallberg Y."/>
            <person name="Tangrot J."/>
            <person name="Rosling A."/>
        </authorList>
    </citation>
    <scope>NUCLEOTIDE SEQUENCE</scope>
    <source>
        <strain evidence="2">IN212</strain>
    </source>
</reference>
<evidence type="ECO:0000256" key="1">
    <source>
        <dbReference type="SAM" id="MobiDB-lite"/>
    </source>
</evidence>
<dbReference type="EMBL" id="CAJVPZ010046771">
    <property type="protein sequence ID" value="CAG8771478.1"/>
    <property type="molecule type" value="Genomic_DNA"/>
</dbReference>
<evidence type="ECO:0000313" key="3">
    <source>
        <dbReference type="Proteomes" id="UP000789396"/>
    </source>
</evidence>
<comment type="caution">
    <text evidence="2">The sequence shown here is derived from an EMBL/GenBank/DDBJ whole genome shotgun (WGS) entry which is preliminary data.</text>
</comment>
<sequence>SIYDAEMYRILHNWLAKVHSFDIIGQWHLKKVCEDGGYHHLYCDLTIKKRDDPSPVAVLELLATTSIPELNEHFKRVFNYADLLKPTEVWVIHFSREDDSPVSPALSVISQMPIPSPINTHSDEDNIENTSDACQPTYMEPKLLEEKEINDFLYEKNKENNMIRERNREKKIQAQVSHNASSVPTDSPCNKILDTEAEEEP</sequence>
<dbReference type="OrthoDB" id="2434387at2759"/>
<keyword evidence="3" id="KW-1185">Reference proteome</keyword>
<feature type="compositionally biased region" description="Polar residues" evidence="1">
    <location>
        <begin position="174"/>
        <end position="188"/>
    </location>
</feature>
<protein>
    <submittedName>
        <fullName evidence="2">17803_t:CDS:1</fullName>
    </submittedName>
</protein>
<accession>A0A9N9J950</accession>
<gene>
    <name evidence="2" type="ORF">RFULGI_LOCUS15091</name>
</gene>
<proteinExistence type="predicted"/>
<feature type="non-terminal residue" evidence="2">
    <location>
        <position position="1"/>
    </location>
</feature>
<organism evidence="2 3">
    <name type="scientific">Racocetra fulgida</name>
    <dbReference type="NCBI Taxonomy" id="60492"/>
    <lineage>
        <taxon>Eukaryota</taxon>
        <taxon>Fungi</taxon>
        <taxon>Fungi incertae sedis</taxon>
        <taxon>Mucoromycota</taxon>
        <taxon>Glomeromycotina</taxon>
        <taxon>Glomeromycetes</taxon>
        <taxon>Diversisporales</taxon>
        <taxon>Gigasporaceae</taxon>
        <taxon>Racocetra</taxon>
    </lineage>
</organism>
<name>A0A9N9J950_9GLOM</name>
<dbReference type="AlphaFoldDB" id="A0A9N9J950"/>
<feature type="region of interest" description="Disordered" evidence="1">
    <location>
        <begin position="173"/>
        <end position="201"/>
    </location>
</feature>
<evidence type="ECO:0000313" key="2">
    <source>
        <dbReference type="EMBL" id="CAG8771478.1"/>
    </source>
</evidence>